<protein>
    <submittedName>
        <fullName evidence="2">Uncharacterized protein</fullName>
    </submittedName>
</protein>
<name>A0A1J4JKE4_9EUKA</name>
<accession>A0A1J4JKE4</accession>
<dbReference type="AlphaFoldDB" id="A0A1J4JKE4"/>
<organism evidence="2 3">
    <name type="scientific">Tritrichomonas foetus</name>
    <dbReference type="NCBI Taxonomy" id="1144522"/>
    <lineage>
        <taxon>Eukaryota</taxon>
        <taxon>Metamonada</taxon>
        <taxon>Parabasalia</taxon>
        <taxon>Tritrichomonadida</taxon>
        <taxon>Tritrichomonadidae</taxon>
        <taxon>Tritrichomonas</taxon>
    </lineage>
</organism>
<gene>
    <name evidence="2" type="ORF">TRFO_33901</name>
</gene>
<dbReference type="VEuPathDB" id="TrichDB:TRFO_33901"/>
<dbReference type="OrthoDB" id="10655448at2759"/>
<dbReference type="EMBL" id="MLAK01000996">
    <property type="protein sequence ID" value="OHS99608.1"/>
    <property type="molecule type" value="Genomic_DNA"/>
</dbReference>
<reference evidence="2" key="1">
    <citation type="submission" date="2016-10" db="EMBL/GenBank/DDBJ databases">
        <authorList>
            <person name="Benchimol M."/>
            <person name="Almeida L.G."/>
            <person name="Vasconcelos A.T."/>
            <person name="Perreira-Neves A."/>
            <person name="Rosa I.A."/>
            <person name="Tasca T."/>
            <person name="Bogo M.R."/>
            <person name="de Souza W."/>
        </authorList>
    </citation>
    <scope>NUCLEOTIDE SEQUENCE [LARGE SCALE GENOMIC DNA]</scope>
    <source>
        <strain evidence="2">K</strain>
    </source>
</reference>
<feature type="compositionally biased region" description="Polar residues" evidence="1">
    <location>
        <begin position="1"/>
        <end position="12"/>
    </location>
</feature>
<comment type="caution">
    <text evidence="2">The sequence shown here is derived from an EMBL/GenBank/DDBJ whole genome shotgun (WGS) entry which is preliminary data.</text>
</comment>
<feature type="compositionally biased region" description="Polar residues" evidence="1">
    <location>
        <begin position="26"/>
        <end position="83"/>
    </location>
</feature>
<evidence type="ECO:0000256" key="1">
    <source>
        <dbReference type="SAM" id="MobiDB-lite"/>
    </source>
</evidence>
<evidence type="ECO:0000313" key="3">
    <source>
        <dbReference type="Proteomes" id="UP000179807"/>
    </source>
</evidence>
<dbReference type="Proteomes" id="UP000179807">
    <property type="component" value="Unassembled WGS sequence"/>
</dbReference>
<keyword evidence="3" id="KW-1185">Reference proteome</keyword>
<evidence type="ECO:0000313" key="2">
    <source>
        <dbReference type="EMBL" id="OHS99608.1"/>
    </source>
</evidence>
<feature type="region of interest" description="Disordered" evidence="1">
    <location>
        <begin position="1"/>
        <end position="83"/>
    </location>
</feature>
<proteinExistence type="predicted"/>
<sequence>MLNSGQDGQSKKPQPVVRRIIPKKTSVPQKIQSPSANPNMPNQNPNISSATPNAPQITQNTSSFQKTPDQPQIPPNSTFQSSSMAERITPLNAPGNVSNLPATSYASTSVHHSQQSLKEDDIFAFSLLAKILLPKDRIEKMNILFTKLLLSKISFVTVSRHISQHLEICPILLNIWQNIINRNVTVNDPLLSKINDIIVWFRHRNASNAIIVNFVASVSNAKKYSMPYLVLFENIVTKFDVLGDNFHLSQIMQMALDLLKLLPQSKHPLRSSIQPVRSTTSFSEVLQTDFLPPQFTIEKQYNDMSTFMMRNGKIKEHSAHRHVSARDTTFTPSHHQHTTPILDKQPCFFLNYFTKSLATGHEGGSRNHGDKHQEIPLPTTRDIHEVLELPEDVEHSIDSILYFHQSTNYIGHIARVAGLTTYDENTWKSIEPMLTSEGVRKHVSEQFRKRLSLFKNAHREAEYQCEVFLSTRPINEFLRSLRKPISYDGFTFPYYDLASEVTLFASSVFGSYNSQRYPHVNFFFRQILPLLPDANSHMLLIGPTSLVMVLFYFSKLCESLIPLLSQVPSDFESYEAAYEIASDDVNTRYPSGQPNRKFLIKTLKSIIKNGTIIDDLSYSVYKQYHIKSVYVSHIAPILGFFNSACHCLISEPRWNEMYQLISLFGIADDEAAIEARFPLYADKMRLPSQEAMHVIRCGAGSGKIFVSPLS</sequence>
<dbReference type="RefSeq" id="XP_068352745.1">
    <property type="nucleotide sequence ID" value="XM_068509350.1"/>
</dbReference>
<dbReference type="GeneID" id="94844054"/>